<dbReference type="Proteomes" id="UP000078492">
    <property type="component" value="Unassembled WGS sequence"/>
</dbReference>
<keyword evidence="2" id="KW-1185">Reference proteome</keyword>
<reference evidence="1 2" key="1">
    <citation type="submission" date="2015-09" db="EMBL/GenBank/DDBJ databases">
        <title>Trachymyrmex cornetzi WGS genome.</title>
        <authorList>
            <person name="Nygaard S."/>
            <person name="Hu H."/>
            <person name="Boomsma J."/>
            <person name="Zhang G."/>
        </authorList>
    </citation>
    <scope>NUCLEOTIDE SEQUENCE [LARGE SCALE GENOMIC DNA]</scope>
    <source>
        <strain evidence="1">Tcor2-1</strain>
        <tissue evidence="1">Whole body</tissue>
    </source>
</reference>
<name>A0A151IW27_9HYME</name>
<organism evidence="1 2">
    <name type="scientific">Trachymyrmex cornetzi</name>
    <dbReference type="NCBI Taxonomy" id="471704"/>
    <lineage>
        <taxon>Eukaryota</taxon>
        <taxon>Metazoa</taxon>
        <taxon>Ecdysozoa</taxon>
        <taxon>Arthropoda</taxon>
        <taxon>Hexapoda</taxon>
        <taxon>Insecta</taxon>
        <taxon>Pterygota</taxon>
        <taxon>Neoptera</taxon>
        <taxon>Endopterygota</taxon>
        <taxon>Hymenoptera</taxon>
        <taxon>Apocrita</taxon>
        <taxon>Aculeata</taxon>
        <taxon>Formicoidea</taxon>
        <taxon>Formicidae</taxon>
        <taxon>Myrmicinae</taxon>
        <taxon>Trachymyrmex</taxon>
    </lineage>
</organism>
<evidence type="ECO:0000313" key="2">
    <source>
        <dbReference type="Proteomes" id="UP000078492"/>
    </source>
</evidence>
<protein>
    <submittedName>
        <fullName evidence="1">Uncharacterized protein</fullName>
    </submittedName>
</protein>
<dbReference type="AlphaFoldDB" id="A0A151IW27"/>
<dbReference type="STRING" id="471704.A0A151IW27"/>
<dbReference type="EMBL" id="KQ980880">
    <property type="protein sequence ID" value="KYN11994.1"/>
    <property type="molecule type" value="Genomic_DNA"/>
</dbReference>
<sequence length="155" mass="17539">MDDGVQNGLQSDQWLSTVEKGEKRASSLGSGALRFIRTRSSIRRELKRQCHRQSISKDVLMKLGTSLSIFEIWKGSKNAAAIIATRDNRIFNDACRTYRRIEYSNIGSSPITPYLGRKVQFYRRFATEEVSRKPIMALEEVSGSVEYPLMTGNVG</sequence>
<gene>
    <name evidence="1" type="ORF">ALC57_15836</name>
</gene>
<evidence type="ECO:0000313" key="1">
    <source>
        <dbReference type="EMBL" id="KYN11994.1"/>
    </source>
</evidence>
<accession>A0A151IW27</accession>
<proteinExistence type="predicted"/>